<dbReference type="OrthoDB" id="5344006at2759"/>
<evidence type="ECO:0000313" key="2">
    <source>
        <dbReference type="EMBL" id="KAF2242212.1"/>
    </source>
</evidence>
<feature type="transmembrane region" description="Helical" evidence="1">
    <location>
        <begin position="20"/>
        <end position="40"/>
    </location>
</feature>
<protein>
    <recommendedName>
        <fullName evidence="4">MARVEL domain-containing protein</fullName>
    </recommendedName>
</protein>
<dbReference type="RefSeq" id="XP_033677216.1">
    <property type="nucleotide sequence ID" value="XM_033830278.1"/>
</dbReference>
<accession>A0A6A6HWU9</accession>
<keyword evidence="1" id="KW-0472">Membrane</keyword>
<name>A0A6A6HWU9_9PLEO</name>
<proteinExistence type="predicted"/>
<reference evidence="2" key="1">
    <citation type="journal article" date="2020" name="Stud. Mycol.">
        <title>101 Dothideomycetes genomes: a test case for predicting lifestyles and emergence of pathogens.</title>
        <authorList>
            <person name="Haridas S."/>
            <person name="Albert R."/>
            <person name="Binder M."/>
            <person name="Bloem J."/>
            <person name="Labutti K."/>
            <person name="Salamov A."/>
            <person name="Andreopoulos B."/>
            <person name="Baker S."/>
            <person name="Barry K."/>
            <person name="Bills G."/>
            <person name="Bluhm B."/>
            <person name="Cannon C."/>
            <person name="Castanera R."/>
            <person name="Culley D."/>
            <person name="Daum C."/>
            <person name="Ezra D."/>
            <person name="Gonzalez J."/>
            <person name="Henrissat B."/>
            <person name="Kuo A."/>
            <person name="Liang C."/>
            <person name="Lipzen A."/>
            <person name="Lutzoni F."/>
            <person name="Magnuson J."/>
            <person name="Mondo S."/>
            <person name="Nolan M."/>
            <person name="Ohm R."/>
            <person name="Pangilinan J."/>
            <person name="Park H.-J."/>
            <person name="Ramirez L."/>
            <person name="Alfaro M."/>
            <person name="Sun H."/>
            <person name="Tritt A."/>
            <person name="Yoshinaga Y."/>
            <person name="Zwiers L.-H."/>
            <person name="Turgeon B."/>
            <person name="Goodwin S."/>
            <person name="Spatafora J."/>
            <person name="Crous P."/>
            <person name="Grigoriev I."/>
        </authorList>
    </citation>
    <scope>NUCLEOTIDE SEQUENCE</scope>
    <source>
        <strain evidence="2">CBS 122368</strain>
    </source>
</reference>
<dbReference type="AlphaFoldDB" id="A0A6A6HWU9"/>
<evidence type="ECO:0000313" key="3">
    <source>
        <dbReference type="Proteomes" id="UP000800094"/>
    </source>
</evidence>
<feature type="transmembrane region" description="Helical" evidence="1">
    <location>
        <begin position="90"/>
        <end position="113"/>
    </location>
</feature>
<feature type="transmembrane region" description="Helical" evidence="1">
    <location>
        <begin position="120"/>
        <end position="139"/>
    </location>
</feature>
<keyword evidence="1" id="KW-1133">Transmembrane helix</keyword>
<evidence type="ECO:0000256" key="1">
    <source>
        <dbReference type="SAM" id="Phobius"/>
    </source>
</evidence>
<keyword evidence="1" id="KW-0812">Transmembrane</keyword>
<evidence type="ECO:0008006" key="4">
    <source>
        <dbReference type="Google" id="ProtNLM"/>
    </source>
</evidence>
<keyword evidence="3" id="KW-1185">Reference proteome</keyword>
<organism evidence="2 3">
    <name type="scientific">Trematosphaeria pertusa</name>
    <dbReference type="NCBI Taxonomy" id="390896"/>
    <lineage>
        <taxon>Eukaryota</taxon>
        <taxon>Fungi</taxon>
        <taxon>Dikarya</taxon>
        <taxon>Ascomycota</taxon>
        <taxon>Pezizomycotina</taxon>
        <taxon>Dothideomycetes</taxon>
        <taxon>Pleosporomycetidae</taxon>
        <taxon>Pleosporales</taxon>
        <taxon>Massarineae</taxon>
        <taxon>Trematosphaeriaceae</taxon>
        <taxon>Trematosphaeria</taxon>
    </lineage>
</organism>
<gene>
    <name evidence="2" type="ORF">BU26DRAFT_524402</name>
</gene>
<feature type="transmembrane region" description="Helical" evidence="1">
    <location>
        <begin position="168"/>
        <end position="189"/>
    </location>
</feature>
<dbReference type="GeneID" id="54583608"/>
<dbReference type="Proteomes" id="UP000800094">
    <property type="component" value="Unassembled WGS sequence"/>
</dbReference>
<sequence length="276" mass="30656">MARKDRVKPTHYPVLPFHAIRCAQLVSSIIVASIMSYFMWELQHDNYGLPWTFILVHKPPLPSSSAFHPFLHSPLSTLHSNPPTKTSPQLLTVSLLTLLALSTTIVLHCFYGLNPLLNTLLNAALLTLWAVSFALLSWWSSGTLAHVCNRANWDSDIGISICRIYKALFSFSLFGLVATLLALVLDVHVQRGANRRGRFAKLQLLDNKREFDGGIDGAELVMTEREANPNPMARGARARRGGEGYALPEEQFAYDEDTGYHGAGGQVGRRSLGERF</sequence>
<dbReference type="EMBL" id="ML987208">
    <property type="protein sequence ID" value="KAF2242212.1"/>
    <property type="molecule type" value="Genomic_DNA"/>
</dbReference>